<dbReference type="STRING" id="1094558.ME5_01846"/>
<dbReference type="InterPro" id="IPR030678">
    <property type="entry name" value="Peptide/Ni-bd"/>
</dbReference>
<dbReference type="PATRIC" id="fig|1094558.3.peg.1979"/>
<dbReference type="GO" id="GO:0030288">
    <property type="term" value="C:outer membrane-bounded periplasmic space"/>
    <property type="evidence" value="ECO:0007669"/>
    <property type="project" value="UniProtKB-ARBA"/>
</dbReference>
<keyword evidence="3" id="KW-0732">Signal</keyword>
<feature type="domain" description="Solute-binding protein family 5" evidence="4">
    <location>
        <begin position="84"/>
        <end position="445"/>
    </location>
</feature>
<evidence type="ECO:0000256" key="3">
    <source>
        <dbReference type="ARBA" id="ARBA00022729"/>
    </source>
</evidence>
<organism evidence="5 6">
    <name type="scientific">Bartonella tamiae Th239</name>
    <dbReference type="NCBI Taxonomy" id="1094558"/>
    <lineage>
        <taxon>Bacteria</taxon>
        <taxon>Pseudomonadati</taxon>
        <taxon>Pseudomonadota</taxon>
        <taxon>Alphaproteobacteria</taxon>
        <taxon>Hyphomicrobiales</taxon>
        <taxon>Bartonellaceae</taxon>
        <taxon>Bartonella</taxon>
    </lineage>
</organism>
<evidence type="ECO:0000259" key="4">
    <source>
        <dbReference type="Pfam" id="PF00496"/>
    </source>
</evidence>
<accession>J1JXE8</accession>
<dbReference type="PIRSF" id="PIRSF002741">
    <property type="entry name" value="MppA"/>
    <property type="match status" value="1"/>
</dbReference>
<dbReference type="InterPro" id="IPR039424">
    <property type="entry name" value="SBP_5"/>
</dbReference>
<dbReference type="EMBL" id="AIMB01000008">
    <property type="protein sequence ID" value="EJF89295.1"/>
    <property type="molecule type" value="Genomic_DNA"/>
</dbReference>
<dbReference type="eggNOG" id="COG0747">
    <property type="taxonomic scope" value="Bacteria"/>
</dbReference>
<protein>
    <recommendedName>
        <fullName evidence="4">Solute-binding protein family 5 domain-containing protein</fullName>
    </recommendedName>
</protein>
<comment type="caution">
    <text evidence="5">The sequence shown here is derived from an EMBL/GenBank/DDBJ whole genome shotgun (WGS) entry which is preliminary data.</text>
</comment>
<keyword evidence="6" id="KW-1185">Reference proteome</keyword>
<evidence type="ECO:0000256" key="1">
    <source>
        <dbReference type="ARBA" id="ARBA00004418"/>
    </source>
</evidence>
<evidence type="ECO:0000313" key="5">
    <source>
        <dbReference type="EMBL" id="EJF89295.1"/>
    </source>
</evidence>
<dbReference type="InterPro" id="IPR023765">
    <property type="entry name" value="SBP_5_CS"/>
</dbReference>
<proteinExistence type="inferred from homology"/>
<dbReference type="Gene3D" id="3.10.105.10">
    <property type="entry name" value="Dipeptide-binding Protein, Domain 3"/>
    <property type="match status" value="1"/>
</dbReference>
<dbReference type="Gene3D" id="3.40.190.10">
    <property type="entry name" value="Periplasmic binding protein-like II"/>
    <property type="match status" value="1"/>
</dbReference>
<dbReference type="HOGENOM" id="CLU_017028_7_4_5"/>
<dbReference type="PANTHER" id="PTHR30290:SF38">
    <property type="entry name" value="D,D-DIPEPTIDE-BINDING PERIPLASMIC PROTEIN DDPA-RELATED"/>
    <property type="match status" value="1"/>
</dbReference>
<sequence length="543" mass="61735">MSINRRKVLGLGVAATGSFFLPRIAIGQSDNRPSITIAVQKISTTNTLDVLRERSNVGARSFFTHLWEGLIDPNWLGDMSGVASLATAWRRIDDKTLELDLRKGVKFHNGEEMTADDVAFSFSRERMFGNSPIAGQETIASNFSVPSNLLSKELPAEVAAISRRTWPSLERVDVINRYQVRFYNATPDVTLEGRIACVGSQIMSRRGWDDAQSYLAWARKPITTGPYMVDNYVPDHMLVLTSHDEYWGGRPPLKQIRFIEVPEVASRINGLLSGEYDFACDIPPDQIKFIESNENFDVKGGTILNHRLTTFDKNHAQLENPLVRRAFSHSIDRQAIVDSLWGGRTEVPAGLQWPFYGKMFIEGWTVPEFNPERARDLLKQANYKGDPIPYRLLNNYYINQTATAQVLTEMWRQVGLNVEIEMKENWQQVLENNSHRGVRDWSNSAAFDDPISSIVNQHGPNGEQQQVGEWTNSEMNELSGLMERSTDFAKRKAMFKRMLEICEREDPAYTVLHQTAVFTAKRKDIKWQAASSFAMDFRPGNWG</sequence>
<dbReference type="OrthoDB" id="9803988at2"/>
<dbReference type="Pfam" id="PF00496">
    <property type="entry name" value="SBP_bac_5"/>
    <property type="match status" value="1"/>
</dbReference>
<evidence type="ECO:0000256" key="2">
    <source>
        <dbReference type="ARBA" id="ARBA00005695"/>
    </source>
</evidence>
<dbReference type="GO" id="GO:1904680">
    <property type="term" value="F:peptide transmembrane transporter activity"/>
    <property type="evidence" value="ECO:0007669"/>
    <property type="project" value="TreeGrafter"/>
</dbReference>
<dbReference type="AlphaFoldDB" id="J1JXE8"/>
<evidence type="ECO:0000313" key="6">
    <source>
        <dbReference type="Proteomes" id="UP000008952"/>
    </source>
</evidence>
<dbReference type="Proteomes" id="UP000008952">
    <property type="component" value="Unassembled WGS sequence"/>
</dbReference>
<gene>
    <name evidence="5" type="ORF">ME5_01846</name>
</gene>
<comment type="subcellular location">
    <subcellularLocation>
        <location evidence="1">Periplasm</location>
    </subcellularLocation>
</comment>
<dbReference type="RefSeq" id="WP_008040516.1">
    <property type="nucleotide sequence ID" value="NZ_JH725147.1"/>
</dbReference>
<dbReference type="PANTHER" id="PTHR30290">
    <property type="entry name" value="PERIPLASMIC BINDING COMPONENT OF ABC TRANSPORTER"/>
    <property type="match status" value="1"/>
</dbReference>
<dbReference type="CDD" id="cd08515">
    <property type="entry name" value="PBP2_NikA_DppA_OppA_like_10"/>
    <property type="match status" value="1"/>
</dbReference>
<comment type="similarity">
    <text evidence="2">Belongs to the bacterial solute-binding protein 5 family.</text>
</comment>
<dbReference type="GO" id="GO:0043190">
    <property type="term" value="C:ATP-binding cassette (ABC) transporter complex"/>
    <property type="evidence" value="ECO:0007669"/>
    <property type="project" value="InterPro"/>
</dbReference>
<dbReference type="InterPro" id="IPR000914">
    <property type="entry name" value="SBP_5_dom"/>
</dbReference>
<dbReference type="GO" id="GO:0015833">
    <property type="term" value="P:peptide transport"/>
    <property type="evidence" value="ECO:0007669"/>
    <property type="project" value="TreeGrafter"/>
</dbReference>
<dbReference type="SUPFAM" id="SSF53850">
    <property type="entry name" value="Periplasmic binding protein-like II"/>
    <property type="match status" value="1"/>
</dbReference>
<name>J1JXE8_9HYPH</name>
<reference evidence="5 6" key="1">
    <citation type="submission" date="2012-03" db="EMBL/GenBank/DDBJ databases">
        <title>The Genome Sequence of Bartonella tamiae Th239.</title>
        <authorList>
            <consortium name="The Broad Institute Genome Sequencing Platform"/>
            <consortium name="The Broad Institute Genome Sequencing Center for Infectious Disease"/>
            <person name="Feldgarden M."/>
            <person name="Kirby J."/>
            <person name="Kosoy M."/>
            <person name="Birtles R."/>
            <person name="Probert W.S."/>
            <person name="Chiaraviglio L."/>
            <person name="Young S.K."/>
            <person name="Zeng Q."/>
            <person name="Gargeya S."/>
            <person name="Fitzgerald M."/>
            <person name="Haas B."/>
            <person name="Abouelleil A."/>
            <person name="Alvarado L."/>
            <person name="Arachchi H.M."/>
            <person name="Berlin A."/>
            <person name="Chapman S.B."/>
            <person name="Gearin G."/>
            <person name="Goldberg J."/>
            <person name="Griggs A."/>
            <person name="Gujja S."/>
            <person name="Hansen M."/>
            <person name="Heiman D."/>
            <person name="Howarth C."/>
            <person name="Larimer J."/>
            <person name="Lui A."/>
            <person name="MacDonald P.J.P."/>
            <person name="McCowen C."/>
            <person name="Montmayeur A."/>
            <person name="Murphy C."/>
            <person name="Neiman D."/>
            <person name="Pearson M."/>
            <person name="Priest M."/>
            <person name="Roberts A."/>
            <person name="Saif S."/>
            <person name="Shea T."/>
            <person name="Sisk P."/>
            <person name="Stolte C."/>
            <person name="Sykes S."/>
            <person name="Wortman J."/>
            <person name="Nusbaum C."/>
            <person name="Birren B."/>
        </authorList>
    </citation>
    <scope>NUCLEOTIDE SEQUENCE [LARGE SCALE GENOMIC DNA]</scope>
    <source>
        <strain evidence="5 6">Th239</strain>
    </source>
</reference>
<dbReference type="Gene3D" id="3.90.76.10">
    <property type="entry name" value="Dipeptide-binding Protein, Domain 1"/>
    <property type="match status" value="1"/>
</dbReference>
<dbReference type="PROSITE" id="PS01040">
    <property type="entry name" value="SBP_BACTERIAL_5"/>
    <property type="match status" value="1"/>
</dbReference>